<feature type="domain" description="Pectinesterase inhibitor" evidence="4">
    <location>
        <begin position="23"/>
        <end position="171"/>
    </location>
</feature>
<sequence>MNSLAWLPLFLLVNFLHQPTTLVGADLIQETCQKTRYPALCVKTLKSNPRSSTADVKGLVHIMLEANLANSKRTLATVSKLLKASGDKALKKCLDVCAEVYDNAANDDFPTAIQSLEKNDLGTAKIHVSDAFDAPGNCRDTFSEVPGAQAPPDLTKLNDHFEQLSITALIMYGLCHQAMVLCLQFQSPQITVQEAVEIQADAMDSQPQDSENENTTEPFIFHVSFLCDLQGPKQGRNSTLGFGAWSIELYVSIIDSSRTDVPLDETLFAERIGKVVTTEALILASISDGIFLQGLTEDMKELYIKRVHMALRKQFLYTSSSYSRVKKLKKTIALICYVLTSKKVSLAIGAVMPKLPLFGSSAVAYKVQYVFSILKESNQEEEILSEERTGRVATVELTNSSIVRWDLLVKFDLGIFKPAKEEQKTQLGRGSTQQRESKCSYKFEEVQDMKE</sequence>
<dbReference type="FunFam" id="1.20.140.40:FF:000009">
    <property type="entry name" value="Invertase/pectin methylesterase inhibitor family protein"/>
    <property type="match status" value="1"/>
</dbReference>
<accession>A0A8X8CN49</accession>
<dbReference type="EMBL" id="JAAWWB010000019">
    <property type="protein sequence ID" value="KAG6760265.1"/>
    <property type="molecule type" value="Genomic_DNA"/>
</dbReference>
<dbReference type="Proteomes" id="UP000886885">
    <property type="component" value="Chromosome 10A"/>
</dbReference>
<comment type="caution">
    <text evidence="5">The sequence shown here is derived from an EMBL/GenBank/DDBJ whole genome shotgun (WGS) entry which is preliminary data.</text>
</comment>
<feature type="chain" id="PRO_5036481986" description="Pectinesterase inhibitor domain-containing protein" evidence="3">
    <location>
        <begin position="26"/>
        <end position="451"/>
    </location>
</feature>
<evidence type="ECO:0000313" key="6">
    <source>
        <dbReference type="Proteomes" id="UP000886885"/>
    </source>
</evidence>
<dbReference type="PANTHER" id="PTHR35357">
    <property type="entry name" value="OS02G0537100 PROTEIN"/>
    <property type="match status" value="1"/>
</dbReference>
<feature type="compositionally biased region" description="Polar residues" evidence="2">
    <location>
        <begin position="425"/>
        <end position="434"/>
    </location>
</feature>
<evidence type="ECO:0000259" key="4">
    <source>
        <dbReference type="SMART" id="SM00856"/>
    </source>
</evidence>
<feature type="signal peptide" evidence="3">
    <location>
        <begin position="1"/>
        <end position="25"/>
    </location>
</feature>
<dbReference type="PANTHER" id="PTHR35357:SF8">
    <property type="entry name" value="OS01G0111000 PROTEIN"/>
    <property type="match status" value="1"/>
</dbReference>
<dbReference type="AlphaFoldDB" id="A0A8X8CN49"/>
<name>A0A8X8CN49_POPTO</name>
<dbReference type="Pfam" id="PF04043">
    <property type="entry name" value="PMEI"/>
    <property type="match status" value="1"/>
</dbReference>
<evidence type="ECO:0000256" key="3">
    <source>
        <dbReference type="SAM" id="SignalP"/>
    </source>
</evidence>
<dbReference type="OrthoDB" id="820991at2759"/>
<organism evidence="5 6">
    <name type="scientific">Populus tomentosa</name>
    <name type="common">Chinese white poplar</name>
    <dbReference type="NCBI Taxonomy" id="118781"/>
    <lineage>
        <taxon>Eukaryota</taxon>
        <taxon>Viridiplantae</taxon>
        <taxon>Streptophyta</taxon>
        <taxon>Embryophyta</taxon>
        <taxon>Tracheophyta</taxon>
        <taxon>Spermatophyta</taxon>
        <taxon>Magnoliopsida</taxon>
        <taxon>eudicotyledons</taxon>
        <taxon>Gunneridae</taxon>
        <taxon>Pentapetalae</taxon>
        <taxon>rosids</taxon>
        <taxon>fabids</taxon>
        <taxon>Malpighiales</taxon>
        <taxon>Salicaceae</taxon>
        <taxon>Saliceae</taxon>
        <taxon>Populus</taxon>
    </lineage>
</organism>
<keyword evidence="1 3" id="KW-0732">Signal</keyword>
<dbReference type="SMART" id="SM00856">
    <property type="entry name" value="PMEI"/>
    <property type="match status" value="1"/>
</dbReference>
<dbReference type="InterPro" id="IPR006501">
    <property type="entry name" value="Pectinesterase_inhib_dom"/>
</dbReference>
<evidence type="ECO:0000256" key="1">
    <source>
        <dbReference type="ARBA" id="ARBA00022729"/>
    </source>
</evidence>
<keyword evidence="6" id="KW-1185">Reference proteome</keyword>
<feature type="compositionally biased region" description="Basic and acidic residues" evidence="2">
    <location>
        <begin position="435"/>
        <end position="451"/>
    </location>
</feature>
<evidence type="ECO:0000313" key="5">
    <source>
        <dbReference type="EMBL" id="KAG6760265.1"/>
    </source>
</evidence>
<gene>
    <name evidence="5" type="ORF">POTOM_036772</name>
</gene>
<dbReference type="GO" id="GO:0004857">
    <property type="term" value="F:enzyme inhibitor activity"/>
    <property type="evidence" value="ECO:0007669"/>
    <property type="project" value="InterPro"/>
</dbReference>
<reference evidence="5" key="1">
    <citation type="journal article" date="2020" name="bioRxiv">
        <title>Hybrid origin of Populus tomentosa Carr. identified through genome sequencing and phylogenomic analysis.</title>
        <authorList>
            <person name="An X."/>
            <person name="Gao K."/>
            <person name="Chen Z."/>
            <person name="Li J."/>
            <person name="Yang X."/>
            <person name="Yang X."/>
            <person name="Zhou J."/>
            <person name="Guo T."/>
            <person name="Zhao T."/>
            <person name="Huang S."/>
            <person name="Miao D."/>
            <person name="Khan W.U."/>
            <person name="Rao P."/>
            <person name="Ye M."/>
            <person name="Lei B."/>
            <person name="Liao W."/>
            <person name="Wang J."/>
            <person name="Ji L."/>
            <person name="Li Y."/>
            <person name="Guo B."/>
            <person name="Mustafa N.S."/>
            <person name="Li S."/>
            <person name="Yun Q."/>
            <person name="Keller S.R."/>
            <person name="Mao J."/>
            <person name="Zhang R."/>
            <person name="Strauss S.H."/>
        </authorList>
    </citation>
    <scope>NUCLEOTIDE SEQUENCE</scope>
    <source>
        <strain evidence="5">GM15</strain>
        <tissue evidence="5">Leaf</tissue>
    </source>
</reference>
<dbReference type="CDD" id="cd14859">
    <property type="entry name" value="PMEI_like"/>
    <property type="match status" value="1"/>
</dbReference>
<dbReference type="NCBIfam" id="TIGR01614">
    <property type="entry name" value="PME_inhib"/>
    <property type="match status" value="1"/>
</dbReference>
<protein>
    <recommendedName>
        <fullName evidence="4">Pectinesterase inhibitor domain-containing protein</fullName>
    </recommendedName>
</protein>
<proteinExistence type="predicted"/>
<evidence type="ECO:0000256" key="2">
    <source>
        <dbReference type="SAM" id="MobiDB-lite"/>
    </source>
</evidence>
<feature type="region of interest" description="Disordered" evidence="2">
    <location>
        <begin position="422"/>
        <end position="451"/>
    </location>
</feature>